<dbReference type="WBParaSite" id="ES5_v2.g30086.t1">
    <property type="protein sequence ID" value="ES5_v2.g30086.t1"/>
    <property type="gene ID" value="ES5_v2.g30086"/>
</dbReference>
<evidence type="ECO:0000313" key="2">
    <source>
        <dbReference type="WBParaSite" id="ES5_v2.g30086.t1"/>
    </source>
</evidence>
<accession>A0AC34GK78</accession>
<dbReference type="Proteomes" id="UP000887579">
    <property type="component" value="Unplaced"/>
</dbReference>
<reference evidence="2" key="1">
    <citation type="submission" date="2022-11" db="UniProtKB">
        <authorList>
            <consortium name="WormBaseParasite"/>
        </authorList>
    </citation>
    <scope>IDENTIFICATION</scope>
</reference>
<sequence length="105" mass="11347">LQIGYRISKWRFLSEIQTAHSSGSSSNGSDYDSFGRARLTRHDSLTTTSKLGGGDLYSMGAMGPKMSDAVSLVYGHHQHIPVLTSISNAGSGYTTPHHRLEHSAI</sequence>
<name>A0AC34GK78_9BILA</name>
<proteinExistence type="predicted"/>
<protein>
    <submittedName>
        <fullName evidence="2">Uncharacterized protein</fullName>
    </submittedName>
</protein>
<evidence type="ECO:0000313" key="1">
    <source>
        <dbReference type="Proteomes" id="UP000887579"/>
    </source>
</evidence>
<organism evidence="1 2">
    <name type="scientific">Panagrolaimus sp. ES5</name>
    <dbReference type="NCBI Taxonomy" id="591445"/>
    <lineage>
        <taxon>Eukaryota</taxon>
        <taxon>Metazoa</taxon>
        <taxon>Ecdysozoa</taxon>
        <taxon>Nematoda</taxon>
        <taxon>Chromadorea</taxon>
        <taxon>Rhabditida</taxon>
        <taxon>Tylenchina</taxon>
        <taxon>Panagrolaimomorpha</taxon>
        <taxon>Panagrolaimoidea</taxon>
        <taxon>Panagrolaimidae</taxon>
        <taxon>Panagrolaimus</taxon>
    </lineage>
</organism>